<dbReference type="Gene3D" id="3.30.565.10">
    <property type="entry name" value="Histidine kinase-like ATPase, C-terminal domain"/>
    <property type="match status" value="1"/>
</dbReference>
<organism evidence="3 4">
    <name type="scientific">Amycolatopsis magusensis</name>
    <dbReference type="NCBI Taxonomy" id="882444"/>
    <lineage>
        <taxon>Bacteria</taxon>
        <taxon>Bacillati</taxon>
        <taxon>Actinomycetota</taxon>
        <taxon>Actinomycetes</taxon>
        <taxon>Pseudonocardiales</taxon>
        <taxon>Pseudonocardiaceae</taxon>
        <taxon>Amycolatopsis</taxon>
    </lineage>
</organism>
<dbReference type="Proteomes" id="UP000741013">
    <property type="component" value="Unassembled WGS sequence"/>
</dbReference>
<protein>
    <submittedName>
        <fullName evidence="3">Anti-sigma regulatory factor (Ser/Thr protein kinase)</fullName>
    </submittedName>
</protein>
<dbReference type="CDD" id="cd16936">
    <property type="entry name" value="HATPase_RsbW-like"/>
    <property type="match status" value="1"/>
</dbReference>
<dbReference type="InterPro" id="IPR036890">
    <property type="entry name" value="HATPase_C_sf"/>
</dbReference>
<reference evidence="3 4" key="1">
    <citation type="submission" date="2021-03" db="EMBL/GenBank/DDBJ databases">
        <title>Sequencing the genomes of 1000 actinobacteria strains.</title>
        <authorList>
            <person name="Klenk H.-P."/>
        </authorList>
    </citation>
    <scope>NUCLEOTIDE SEQUENCE [LARGE SCALE GENOMIC DNA]</scope>
    <source>
        <strain evidence="3 4">DSM 45510</strain>
    </source>
</reference>
<feature type="domain" description="Histidine kinase/HSP90-like ATPase" evidence="2">
    <location>
        <begin position="12"/>
        <end position="127"/>
    </location>
</feature>
<dbReference type="Pfam" id="PF13581">
    <property type="entry name" value="HATPase_c_2"/>
    <property type="match status" value="1"/>
</dbReference>
<dbReference type="SUPFAM" id="SSF55874">
    <property type="entry name" value="ATPase domain of HSP90 chaperone/DNA topoisomerase II/histidine kinase"/>
    <property type="match status" value="1"/>
</dbReference>
<evidence type="ECO:0000256" key="1">
    <source>
        <dbReference type="ARBA" id="ARBA00022527"/>
    </source>
</evidence>
<proteinExistence type="predicted"/>
<dbReference type="EMBL" id="JAGGMS010000001">
    <property type="protein sequence ID" value="MBP2180996.1"/>
    <property type="molecule type" value="Genomic_DNA"/>
</dbReference>
<comment type="caution">
    <text evidence="3">The sequence shown here is derived from an EMBL/GenBank/DDBJ whole genome shotgun (WGS) entry which is preliminary data.</text>
</comment>
<name>A0ABS4PNK5_9PSEU</name>
<dbReference type="InterPro" id="IPR003594">
    <property type="entry name" value="HATPase_dom"/>
</dbReference>
<dbReference type="RefSeq" id="WP_209664472.1">
    <property type="nucleotide sequence ID" value="NZ_JAGGMS010000001.1"/>
</dbReference>
<keyword evidence="4" id="KW-1185">Reference proteome</keyword>
<dbReference type="PANTHER" id="PTHR35526:SF3">
    <property type="entry name" value="ANTI-SIGMA-F FACTOR RSBW"/>
    <property type="match status" value="1"/>
</dbReference>
<keyword evidence="1" id="KW-0723">Serine/threonine-protein kinase</keyword>
<accession>A0ABS4PNK5</accession>
<keyword evidence="1" id="KW-0808">Transferase</keyword>
<dbReference type="InterPro" id="IPR050267">
    <property type="entry name" value="Anti-sigma-factor_SerPK"/>
</dbReference>
<evidence type="ECO:0000259" key="2">
    <source>
        <dbReference type="Pfam" id="PF13581"/>
    </source>
</evidence>
<sequence length="132" mass="14147">MREYQGAYRDALPADPAALAPARHALRAWLTGGGLSEDDVQDVLIAAGEACANAIEHGYRGSSEDKVLLHAVFEAGRLEITISDRGTWRPPPADRGSRGHGRLIMEQLMDKVTIEGTGTGTTVRLVKDLPTA</sequence>
<evidence type="ECO:0000313" key="4">
    <source>
        <dbReference type="Proteomes" id="UP000741013"/>
    </source>
</evidence>
<dbReference type="PANTHER" id="PTHR35526">
    <property type="entry name" value="ANTI-SIGMA-F FACTOR RSBW-RELATED"/>
    <property type="match status" value="1"/>
</dbReference>
<evidence type="ECO:0000313" key="3">
    <source>
        <dbReference type="EMBL" id="MBP2180996.1"/>
    </source>
</evidence>
<keyword evidence="1" id="KW-0418">Kinase</keyword>
<gene>
    <name evidence="3" type="ORF">JOM49_002522</name>
</gene>